<evidence type="ECO:0000256" key="1">
    <source>
        <dbReference type="ARBA" id="ARBA00023015"/>
    </source>
</evidence>
<dbReference type="FunFam" id="1.10.10.10:FF:000618">
    <property type="entry name" value="IclR family transcriptional regulator"/>
    <property type="match status" value="1"/>
</dbReference>
<dbReference type="Gene3D" id="1.10.10.10">
    <property type="entry name" value="Winged helix-like DNA-binding domain superfamily/Winged helix DNA-binding domain"/>
    <property type="match status" value="1"/>
</dbReference>
<dbReference type="Proteomes" id="UP000025061">
    <property type="component" value="Unassembled WGS sequence"/>
</dbReference>
<dbReference type="GO" id="GO:0045892">
    <property type="term" value="P:negative regulation of DNA-templated transcription"/>
    <property type="evidence" value="ECO:0007669"/>
    <property type="project" value="TreeGrafter"/>
</dbReference>
<dbReference type="InterPro" id="IPR036388">
    <property type="entry name" value="WH-like_DNA-bd_sf"/>
</dbReference>
<dbReference type="InterPro" id="IPR029016">
    <property type="entry name" value="GAF-like_dom_sf"/>
</dbReference>
<reference evidence="6 7" key="1">
    <citation type="submission" date="2013-04" db="EMBL/GenBank/DDBJ databases">
        <title>Hyphomonas hirschiana VP5 Genome Sequencing.</title>
        <authorList>
            <person name="Lai Q."/>
            <person name="Shao Z."/>
        </authorList>
    </citation>
    <scope>NUCLEOTIDE SEQUENCE [LARGE SCALE GENOMIC DNA]</scope>
    <source>
        <strain evidence="6 7">VP5</strain>
    </source>
</reference>
<dbReference type="InterPro" id="IPR036390">
    <property type="entry name" value="WH_DNA-bd_sf"/>
</dbReference>
<dbReference type="GO" id="GO:0003700">
    <property type="term" value="F:DNA-binding transcription factor activity"/>
    <property type="evidence" value="ECO:0007669"/>
    <property type="project" value="TreeGrafter"/>
</dbReference>
<keyword evidence="3" id="KW-0804">Transcription</keyword>
<dbReference type="RefSeq" id="WP_011647126.1">
    <property type="nucleotide sequence ID" value="NZ_ARYI01000012.1"/>
</dbReference>
<feature type="domain" description="HTH iclR-type" evidence="4">
    <location>
        <begin position="8"/>
        <end position="77"/>
    </location>
</feature>
<protein>
    <submittedName>
        <fullName evidence="6">IclR family transcriptional regulator</fullName>
    </submittedName>
</protein>
<dbReference type="OrthoDB" id="6057486at2"/>
<dbReference type="AlphaFoldDB" id="A0A059FJ89"/>
<dbReference type="GO" id="GO:0003677">
    <property type="term" value="F:DNA binding"/>
    <property type="evidence" value="ECO:0007669"/>
    <property type="project" value="UniProtKB-KW"/>
</dbReference>
<dbReference type="Gene3D" id="3.30.450.40">
    <property type="match status" value="1"/>
</dbReference>
<dbReference type="PROSITE" id="PS51078">
    <property type="entry name" value="ICLR_ED"/>
    <property type="match status" value="1"/>
</dbReference>
<sequence>MTEAPYKAPALEKGLDILECLASLRTPQSISDIARNIGRSRSEIYRMVVVLEMRGYVERTEDPEKLQLSNRLFEVGMRSPPKMDLHEAALPEMSALASQMMQSIQLAVVSSEQIVVIARTESPDDVGFSVRLGHRRSIMKSASGLVLFAFASPMQEAKMLEDLKATGATPAELEALHAQTQQVRETGFVCMPSRMVDGVTDIGAPIFDAASSGAIASLTVPFVVTRRAKVSLDEAPHLVADAARRISVTLGHAASAGR</sequence>
<evidence type="ECO:0000259" key="5">
    <source>
        <dbReference type="PROSITE" id="PS51078"/>
    </source>
</evidence>
<evidence type="ECO:0000256" key="3">
    <source>
        <dbReference type="ARBA" id="ARBA00023163"/>
    </source>
</evidence>
<keyword evidence="7" id="KW-1185">Reference proteome</keyword>
<organism evidence="6 7">
    <name type="scientific">Hyphomonas hirschiana VP5</name>
    <dbReference type="NCBI Taxonomy" id="1280951"/>
    <lineage>
        <taxon>Bacteria</taxon>
        <taxon>Pseudomonadati</taxon>
        <taxon>Pseudomonadota</taxon>
        <taxon>Alphaproteobacteria</taxon>
        <taxon>Hyphomonadales</taxon>
        <taxon>Hyphomonadaceae</taxon>
        <taxon>Hyphomonas</taxon>
    </lineage>
</organism>
<dbReference type="PANTHER" id="PTHR30136">
    <property type="entry name" value="HELIX-TURN-HELIX TRANSCRIPTIONAL REGULATOR, ICLR FAMILY"/>
    <property type="match status" value="1"/>
</dbReference>
<evidence type="ECO:0000313" key="7">
    <source>
        <dbReference type="Proteomes" id="UP000025061"/>
    </source>
</evidence>
<gene>
    <name evidence="6" type="ORF">HHI_13670</name>
</gene>
<evidence type="ECO:0000313" key="6">
    <source>
        <dbReference type="EMBL" id="KCZ90591.1"/>
    </source>
</evidence>
<dbReference type="InterPro" id="IPR014757">
    <property type="entry name" value="Tscrpt_reg_IclR_C"/>
</dbReference>
<dbReference type="PATRIC" id="fig|1280951.3.peg.2753"/>
<dbReference type="Pfam" id="PF01614">
    <property type="entry name" value="IclR_C"/>
    <property type="match status" value="1"/>
</dbReference>
<keyword evidence="1" id="KW-0805">Transcription regulation</keyword>
<dbReference type="InterPro" id="IPR050707">
    <property type="entry name" value="HTH_MetabolicPath_Reg"/>
</dbReference>
<dbReference type="InterPro" id="IPR005471">
    <property type="entry name" value="Tscrpt_reg_IclR_N"/>
</dbReference>
<comment type="caution">
    <text evidence="6">The sequence shown here is derived from an EMBL/GenBank/DDBJ whole genome shotgun (WGS) entry which is preliminary data.</text>
</comment>
<dbReference type="PANTHER" id="PTHR30136:SF7">
    <property type="entry name" value="HTH-TYPE TRANSCRIPTIONAL REGULATOR KDGR-RELATED"/>
    <property type="match status" value="1"/>
</dbReference>
<accession>A0A059FJ89</accession>
<proteinExistence type="predicted"/>
<feature type="domain" description="IclR-ED" evidence="5">
    <location>
        <begin position="71"/>
        <end position="252"/>
    </location>
</feature>
<dbReference type="SUPFAM" id="SSF46785">
    <property type="entry name" value="Winged helix' DNA-binding domain"/>
    <property type="match status" value="1"/>
</dbReference>
<dbReference type="EMBL" id="ARYI01000012">
    <property type="protein sequence ID" value="KCZ90591.1"/>
    <property type="molecule type" value="Genomic_DNA"/>
</dbReference>
<dbReference type="PROSITE" id="PS51077">
    <property type="entry name" value="HTH_ICLR"/>
    <property type="match status" value="1"/>
</dbReference>
<keyword evidence="2" id="KW-0238">DNA-binding</keyword>
<dbReference type="SMART" id="SM00346">
    <property type="entry name" value="HTH_ICLR"/>
    <property type="match status" value="1"/>
</dbReference>
<dbReference type="Pfam" id="PF09339">
    <property type="entry name" value="HTH_IclR"/>
    <property type="match status" value="1"/>
</dbReference>
<name>A0A059FJ89_9PROT</name>
<evidence type="ECO:0000259" key="4">
    <source>
        <dbReference type="PROSITE" id="PS51077"/>
    </source>
</evidence>
<dbReference type="SUPFAM" id="SSF55781">
    <property type="entry name" value="GAF domain-like"/>
    <property type="match status" value="1"/>
</dbReference>
<evidence type="ECO:0000256" key="2">
    <source>
        <dbReference type="ARBA" id="ARBA00023125"/>
    </source>
</evidence>